<evidence type="ECO:0000256" key="1">
    <source>
        <dbReference type="ARBA" id="ARBA00006067"/>
    </source>
</evidence>
<keyword evidence="4" id="KW-0843">Virulence</keyword>
<keyword evidence="3" id="KW-0378">Hydrolase</keyword>
<dbReference type="InterPro" id="IPR013783">
    <property type="entry name" value="Ig-like_fold"/>
</dbReference>
<proteinExistence type="inferred from homology"/>
<reference evidence="6 7" key="1">
    <citation type="submission" date="2014-08" db="EMBL/GenBank/DDBJ databases">
        <title>Porphyromonas canoris strain:OH2762 Genome sequencing.</title>
        <authorList>
            <person name="Wallis C."/>
            <person name="Deusch O."/>
            <person name="O'Flynn C."/>
            <person name="Davis I."/>
            <person name="Jospin G."/>
            <person name="Darling A.E."/>
            <person name="Coil D.A."/>
            <person name="Alexiev A."/>
            <person name="Horsfall A."/>
            <person name="Kirkwood N."/>
            <person name="Harris S."/>
            <person name="Eisen J.A."/>
        </authorList>
    </citation>
    <scope>NUCLEOTIDE SEQUENCE [LARGE SCALE GENOMIC DNA]</scope>
    <source>
        <strain evidence="7">COT-108 OH2762</strain>
    </source>
</reference>
<evidence type="ECO:0000313" key="6">
    <source>
        <dbReference type="EMBL" id="KGN92948.1"/>
    </source>
</evidence>
<organism evidence="6 7">
    <name type="scientific">Porphyromonas canoris</name>
    <dbReference type="NCBI Taxonomy" id="36875"/>
    <lineage>
        <taxon>Bacteria</taxon>
        <taxon>Pseudomonadati</taxon>
        <taxon>Bacteroidota</taxon>
        <taxon>Bacteroidia</taxon>
        <taxon>Bacteroidales</taxon>
        <taxon>Porphyromonadaceae</taxon>
        <taxon>Porphyromonas</taxon>
    </lineage>
</organism>
<feature type="domain" description="BACON" evidence="5">
    <location>
        <begin position="34"/>
        <end position="85"/>
    </location>
</feature>
<dbReference type="Gene3D" id="2.60.40.10">
    <property type="entry name" value="Immunoglobulins"/>
    <property type="match status" value="2"/>
</dbReference>
<dbReference type="InterPro" id="IPR024361">
    <property type="entry name" value="BACON"/>
</dbReference>
<gene>
    <name evidence="6" type="ORF">HQ43_03505</name>
</gene>
<evidence type="ECO:0000259" key="5">
    <source>
        <dbReference type="Pfam" id="PF13004"/>
    </source>
</evidence>
<accession>A0ABR4XLW9</accession>
<comment type="similarity">
    <text evidence="1">Belongs to the peptidase C25 family.</text>
</comment>
<evidence type="ECO:0000256" key="4">
    <source>
        <dbReference type="ARBA" id="ARBA00023026"/>
    </source>
</evidence>
<evidence type="ECO:0000256" key="2">
    <source>
        <dbReference type="ARBA" id="ARBA00022670"/>
    </source>
</evidence>
<name>A0ABR4XLW9_9PORP</name>
<evidence type="ECO:0000256" key="3">
    <source>
        <dbReference type="ARBA" id="ARBA00022807"/>
    </source>
</evidence>
<keyword evidence="3" id="KW-0788">Thiol protease</keyword>
<feature type="domain" description="BACON" evidence="5">
    <location>
        <begin position="117"/>
        <end position="170"/>
    </location>
</feature>
<evidence type="ECO:0000313" key="7">
    <source>
        <dbReference type="Proteomes" id="UP000030101"/>
    </source>
</evidence>
<dbReference type="EMBL" id="JQZV01000006">
    <property type="protein sequence ID" value="KGN92948.1"/>
    <property type="molecule type" value="Genomic_DNA"/>
</dbReference>
<dbReference type="Proteomes" id="UP000030101">
    <property type="component" value="Unassembled WGS sequence"/>
</dbReference>
<sequence>MDILELELSHYSTLDFSVEGGSKTIVITTNQKEWGAFSNAEWVKTNQTSRELTINIEPNTTVQKREAEVSVVAGGLLRKIPIAQAGVPTEISVSQDRIDLLQRESTTRITVITNNKEWKSETNASWIQLSHVPGDNTLVVKVEENNDPSERNAKIFLKSGDKVREIEVLQKGLIHYILPILIPEATMAEVEELEESRGNSVEHNSSYLNGGSHTYNVKSPIILDIKYTFSTKQLIGATLRTREQSMLIEPEFHQLFLKEGFELKGDNGKERAYAVRKELPNGTRYEIVANVIYDVPRQEPRIEFNFIRRQPGPMPTFERLPFGYGDLSKNTNLNTVVAWESTHGGKFSEKKSANNFYYFDVNDNTYIGRYYIFNQDGKGLANMVCFTYDISKFFYRSNQNNYIPTDEFKALLKKEGFGDPIITGDEFGRFYPHKEKKLLLGVRVSSVKEVNGGLPSVMMMFLPMQE</sequence>
<protein>
    <recommendedName>
        <fullName evidence="5">BACON domain-containing protein</fullName>
    </recommendedName>
</protein>
<keyword evidence="2" id="KW-0645">Protease</keyword>
<keyword evidence="7" id="KW-1185">Reference proteome</keyword>
<dbReference type="CDD" id="cd14948">
    <property type="entry name" value="BACON"/>
    <property type="match status" value="2"/>
</dbReference>
<dbReference type="Pfam" id="PF13004">
    <property type="entry name" value="BACON"/>
    <property type="match status" value="2"/>
</dbReference>
<comment type="caution">
    <text evidence="6">The sequence shown here is derived from an EMBL/GenBank/DDBJ whole genome shotgun (WGS) entry which is preliminary data.</text>
</comment>